<dbReference type="FunFam" id="3.40.50.300:FF:000661">
    <property type="entry name" value="calmodulin-interacting protein 111 isoform X1"/>
    <property type="match status" value="1"/>
</dbReference>
<dbReference type="CDD" id="cd19511">
    <property type="entry name" value="RecA-like_CDC48_r2-like"/>
    <property type="match status" value="1"/>
</dbReference>
<gene>
    <name evidence="6" type="ORF">SNE40_016533</name>
</gene>
<dbReference type="Pfam" id="PF00004">
    <property type="entry name" value="AAA"/>
    <property type="match status" value="2"/>
</dbReference>
<dbReference type="PANTHER" id="PTHR23077">
    <property type="entry name" value="AAA-FAMILY ATPASE"/>
    <property type="match status" value="1"/>
</dbReference>
<keyword evidence="1" id="KW-0677">Repeat</keyword>
<evidence type="ECO:0000256" key="3">
    <source>
        <dbReference type="ARBA" id="ARBA00022840"/>
    </source>
</evidence>
<accession>A0AAN8JA61</accession>
<evidence type="ECO:0000256" key="1">
    <source>
        <dbReference type="ARBA" id="ARBA00022737"/>
    </source>
</evidence>
<feature type="region of interest" description="Disordered" evidence="4">
    <location>
        <begin position="250"/>
        <end position="288"/>
    </location>
</feature>
<dbReference type="FunFam" id="3.40.50.300:FF:001985">
    <property type="entry name" value="Chromosome 9, whole genome shotgun sequence"/>
    <property type="match status" value="1"/>
</dbReference>
<dbReference type="SMART" id="SM00382">
    <property type="entry name" value="AAA"/>
    <property type="match status" value="2"/>
</dbReference>
<protein>
    <recommendedName>
        <fullName evidence="5">AAA+ ATPase domain-containing protein</fullName>
    </recommendedName>
</protein>
<dbReference type="FunFam" id="1.10.8.60:FF:000069">
    <property type="entry name" value="spermatogenesis-associated protein 5 isoform X1"/>
    <property type="match status" value="1"/>
</dbReference>
<dbReference type="InterPro" id="IPR027417">
    <property type="entry name" value="P-loop_NTPase"/>
</dbReference>
<name>A0AAN8JA61_PATCE</name>
<keyword evidence="2" id="KW-0547">Nucleotide-binding</keyword>
<dbReference type="SUPFAM" id="SSF52540">
    <property type="entry name" value="P-loop containing nucleoside triphosphate hydrolases"/>
    <property type="match status" value="2"/>
</dbReference>
<keyword evidence="3" id="KW-0067">ATP-binding</keyword>
<dbReference type="PROSITE" id="PS00674">
    <property type="entry name" value="AAA"/>
    <property type="match status" value="1"/>
</dbReference>
<dbReference type="InterPro" id="IPR003960">
    <property type="entry name" value="ATPase_AAA_CS"/>
</dbReference>
<dbReference type="GO" id="GO:0005524">
    <property type="term" value="F:ATP binding"/>
    <property type="evidence" value="ECO:0007669"/>
    <property type="project" value="UniProtKB-KW"/>
</dbReference>
<sequence length="864" mass="95977">MPAKHKNKRQDWYECSCCNHVISERDLDNHTGLCGVKKHATSVDFQHGYIFDGVLNGVVSLLSVDKDSSIPNSLKDRIICIHPSAMQLCGLRIGKPCVVDERLVVTAWPSPSGPVAWLSIPDKIMKELNSKKGDIVSVMPLSCDCIDAGEVCLCSSEWKEFYGQTEFSQHVKLKLDGQYAAVRNKIEVHYFGQLCQFTVERISPGTSNTKMVEIKKKDICTGDLSKSMASLEISDVSLDSESLLNQSVSSIQSDFDRDNSPAASTPNRKQRLDSSQFHTPSARKSHTVKSHKTTFYKICQYTKIVIKSAQKDEDKRKTSEKRKLCFKDIGGLDKQMCLIKEMLELPLKNPDLFNAYGLSLPHGILIYGPSGTGKTLLSRALVNEINIHTIHVTGPQVWSKFFGETEANLRNIFQRAREKSPSLIIIDEIDALCPKRENSQSELEKRVVATLLTLMDGINVSDVEEESYVVVVGVTSKPDVIDSSLRRPGRFDREIEIGVPTATDRLDIIKKLLKNLPHSLTEKDITDIANTAHGFVGADLTAVFKEAGLITVRRQTSCNHSNSDVIRLSRDDVNKALLLVKPSAMREVQLEVPQVLWTDVGGQDDLKLKLKQAIEWPLQHPEAFLRLGVQPPRGLLMYGPPGCSKTLIAKALATESGLNFIAVKGPELFSKWVGESERAVREVFRKARMSAPSIIFFDEIDALAVERGSSSGGSNVADRVLAQLLTEIDGVEKLQDVTIVAATNRPDMIDKALLRPGRIDRIMYVPLPTPETRTAIFNLKFKTMPIASDVQIQDLVNRTDFYSGAEVTAVCHEAALAALQEDINGKCIQQRHFDQALLAITPRTSQTAISFYENYHKQSGLHSV</sequence>
<evidence type="ECO:0000256" key="2">
    <source>
        <dbReference type="ARBA" id="ARBA00022741"/>
    </source>
</evidence>
<feature type="compositionally biased region" description="Polar residues" evidence="4">
    <location>
        <begin position="261"/>
        <end position="279"/>
    </location>
</feature>
<dbReference type="Gene3D" id="1.10.8.60">
    <property type="match status" value="2"/>
</dbReference>
<evidence type="ECO:0000313" key="7">
    <source>
        <dbReference type="Proteomes" id="UP001347796"/>
    </source>
</evidence>
<dbReference type="EMBL" id="JAZGQO010000011">
    <property type="protein sequence ID" value="KAK6172990.1"/>
    <property type="molecule type" value="Genomic_DNA"/>
</dbReference>
<feature type="domain" description="AAA+ ATPase" evidence="5">
    <location>
        <begin position="631"/>
        <end position="769"/>
    </location>
</feature>
<dbReference type="Proteomes" id="UP001347796">
    <property type="component" value="Unassembled WGS sequence"/>
</dbReference>
<dbReference type="GO" id="GO:0005737">
    <property type="term" value="C:cytoplasm"/>
    <property type="evidence" value="ECO:0007669"/>
    <property type="project" value="TreeGrafter"/>
</dbReference>
<proteinExistence type="predicted"/>
<evidence type="ECO:0000313" key="6">
    <source>
        <dbReference type="EMBL" id="KAK6172990.1"/>
    </source>
</evidence>
<dbReference type="InterPro" id="IPR003593">
    <property type="entry name" value="AAA+_ATPase"/>
</dbReference>
<dbReference type="PANTHER" id="PTHR23077:SF27">
    <property type="entry name" value="ATPASE FAMILY GENE 2 PROTEIN HOMOLOG A"/>
    <property type="match status" value="1"/>
</dbReference>
<dbReference type="Pfam" id="PF17862">
    <property type="entry name" value="AAA_lid_3"/>
    <property type="match status" value="2"/>
</dbReference>
<dbReference type="InterPro" id="IPR041569">
    <property type="entry name" value="AAA_lid_3"/>
</dbReference>
<evidence type="ECO:0000259" key="5">
    <source>
        <dbReference type="SMART" id="SM00382"/>
    </source>
</evidence>
<keyword evidence="7" id="KW-1185">Reference proteome</keyword>
<reference evidence="6 7" key="1">
    <citation type="submission" date="2024-01" db="EMBL/GenBank/DDBJ databases">
        <title>The genome of the rayed Mediterranean limpet Patella caerulea (Linnaeus, 1758).</title>
        <authorList>
            <person name="Anh-Thu Weber A."/>
            <person name="Halstead-Nussloch G."/>
        </authorList>
    </citation>
    <scope>NUCLEOTIDE SEQUENCE [LARGE SCALE GENOMIC DNA]</scope>
    <source>
        <strain evidence="6">AATW-2023a</strain>
        <tissue evidence="6">Whole specimen</tissue>
    </source>
</reference>
<dbReference type="GO" id="GO:0016887">
    <property type="term" value="F:ATP hydrolysis activity"/>
    <property type="evidence" value="ECO:0007669"/>
    <property type="project" value="InterPro"/>
</dbReference>
<dbReference type="InterPro" id="IPR050168">
    <property type="entry name" value="AAA_ATPase_domain"/>
</dbReference>
<evidence type="ECO:0000256" key="4">
    <source>
        <dbReference type="SAM" id="MobiDB-lite"/>
    </source>
</evidence>
<dbReference type="AlphaFoldDB" id="A0AAN8JA61"/>
<dbReference type="InterPro" id="IPR003959">
    <property type="entry name" value="ATPase_AAA_core"/>
</dbReference>
<comment type="caution">
    <text evidence="6">The sequence shown here is derived from an EMBL/GenBank/DDBJ whole genome shotgun (WGS) entry which is preliminary data.</text>
</comment>
<feature type="domain" description="AAA+ ATPase" evidence="5">
    <location>
        <begin position="360"/>
        <end position="501"/>
    </location>
</feature>
<dbReference type="Gene3D" id="3.40.50.300">
    <property type="entry name" value="P-loop containing nucleotide triphosphate hydrolases"/>
    <property type="match status" value="2"/>
</dbReference>
<organism evidence="6 7">
    <name type="scientific">Patella caerulea</name>
    <name type="common">Rayed Mediterranean limpet</name>
    <dbReference type="NCBI Taxonomy" id="87958"/>
    <lineage>
        <taxon>Eukaryota</taxon>
        <taxon>Metazoa</taxon>
        <taxon>Spiralia</taxon>
        <taxon>Lophotrochozoa</taxon>
        <taxon>Mollusca</taxon>
        <taxon>Gastropoda</taxon>
        <taxon>Patellogastropoda</taxon>
        <taxon>Patelloidea</taxon>
        <taxon>Patellidae</taxon>
        <taxon>Patella</taxon>
    </lineage>
</organism>